<evidence type="ECO:0000313" key="1">
    <source>
        <dbReference type="EMBL" id="AIF08840.1"/>
    </source>
</evidence>
<protein>
    <submittedName>
        <fullName evidence="1">Uncharacterized protein</fullName>
    </submittedName>
</protein>
<dbReference type="EMBL" id="KF900843">
    <property type="protein sequence ID" value="AIF08840.1"/>
    <property type="molecule type" value="Genomic_DNA"/>
</dbReference>
<proteinExistence type="predicted"/>
<organism evidence="1">
    <name type="scientific">uncultured marine thaumarchaeote KM3_33_B12</name>
    <dbReference type="NCBI Taxonomy" id="1456125"/>
    <lineage>
        <taxon>Archaea</taxon>
        <taxon>Nitrososphaerota</taxon>
        <taxon>environmental samples</taxon>
    </lineage>
</organism>
<reference evidence="1" key="1">
    <citation type="journal article" date="2014" name="Genome Biol. Evol.">
        <title>Pangenome evidence for extensive interdomain horizontal transfer affecting lineage core and shell genes in uncultured planktonic thaumarchaeota and euryarchaeota.</title>
        <authorList>
            <person name="Deschamps P."/>
            <person name="Zivanovic Y."/>
            <person name="Moreira D."/>
            <person name="Rodriguez-Valera F."/>
            <person name="Lopez-Garcia P."/>
        </authorList>
    </citation>
    <scope>NUCLEOTIDE SEQUENCE</scope>
</reference>
<sequence length="44" mass="5213">MDEKETIQKTINFIASEIRENKIQLKKLNLDLQAAIKKQQELKE</sequence>
<dbReference type="AlphaFoldDB" id="A0A075H126"/>
<accession>A0A075H126</accession>
<name>A0A075H126_9ARCH</name>